<evidence type="ECO:0000313" key="2">
    <source>
        <dbReference type="EMBL" id="CAK0817635.1"/>
    </source>
</evidence>
<accession>A0ABN9RGB0</accession>
<dbReference type="Proteomes" id="UP001189429">
    <property type="component" value="Unassembled WGS sequence"/>
</dbReference>
<sequence>MFEAVVVACGSVETAAKLDMEINSEVYASAVDGVLTKGSFAWRPKLCALSVNPTMYNLAKQISGGKVAPSAQGKRPSIVYDHHLSSAGQDAEVLEVDDLPELAVEDEGLRGHARGEGSPAWGASPSSRAA</sequence>
<feature type="region of interest" description="Disordered" evidence="1">
    <location>
        <begin position="104"/>
        <end position="130"/>
    </location>
</feature>
<proteinExistence type="predicted"/>
<reference evidence="2" key="1">
    <citation type="submission" date="2023-10" db="EMBL/GenBank/DDBJ databases">
        <authorList>
            <person name="Chen Y."/>
            <person name="Shah S."/>
            <person name="Dougan E. K."/>
            <person name="Thang M."/>
            <person name="Chan C."/>
        </authorList>
    </citation>
    <scope>NUCLEOTIDE SEQUENCE [LARGE SCALE GENOMIC DNA]</scope>
</reference>
<gene>
    <name evidence="2" type="ORF">PCOR1329_LOCUS20188</name>
</gene>
<comment type="caution">
    <text evidence="2">The sequence shown here is derived from an EMBL/GenBank/DDBJ whole genome shotgun (WGS) entry which is preliminary data.</text>
</comment>
<keyword evidence="3" id="KW-1185">Reference proteome</keyword>
<dbReference type="EMBL" id="CAUYUJ010006524">
    <property type="protein sequence ID" value="CAK0817635.1"/>
    <property type="molecule type" value="Genomic_DNA"/>
</dbReference>
<evidence type="ECO:0000313" key="3">
    <source>
        <dbReference type="Proteomes" id="UP001189429"/>
    </source>
</evidence>
<evidence type="ECO:0000256" key="1">
    <source>
        <dbReference type="SAM" id="MobiDB-lite"/>
    </source>
</evidence>
<name>A0ABN9RGB0_9DINO</name>
<protein>
    <submittedName>
        <fullName evidence="2">Uncharacterized protein</fullName>
    </submittedName>
</protein>
<organism evidence="2 3">
    <name type="scientific">Prorocentrum cordatum</name>
    <dbReference type="NCBI Taxonomy" id="2364126"/>
    <lineage>
        <taxon>Eukaryota</taxon>
        <taxon>Sar</taxon>
        <taxon>Alveolata</taxon>
        <taxon>Dinophyceae</taxon>
        <taxon>Prorocentrales</taxon>
        <taxon>Prorocentraceae</taxon>
        <taxon>Prorocentrum</taxon>
    </lineage>
</organism>